<evidence type="ECO:0000259" key="9">
    <source>
        <dbReference type="Pfam" id="PF00892"/>
    </source>
</evidence>
<dbReference type="Proteomes" id="UP000680279">
    <property type="component" value="Unassembled WGS sequence"/>
</dbReference>
<evidence type="ECO:0000313" key="11">
    <source>
        <dbReference type="Proteomes" id="UP000680279"/>
    </source>
</evidence>
<organism evidence="10 11">
    <name type="scientific">Siminovitchia fordii</name>
    <dbReference type="NCBI Taxonomy" id="254759"/>
    <lineage>
        <taxon>Bacteria</taxon>
        <taxon>Bacillati</taxon>
        <taxon>Bacillota</taxon>
        <taxon>Bacilli</taxon>
        <taxon>Bacillales</taxon>
        <taxon>Bacillaceae</taxon>
        <taxon>Siminovitchia</taxon>
    </lineage>
</organism>
<comment type="caution">
    <text evidence="10">The sequence shown here is derived from an EMBL/GenBank/DDBJ whole genome shotgun (WGS) entry which is preliminary data.</text>
</comment>
<feature type="transmembrane region" description="Helical" evidence="8">
    <location>
        <begin position="210"/>
        <end position="232"/>
    </location>
</feature>
<feature type="transmembrane region" description="Helical" evidence="8">
    <location>
        <begin position="12"/>
        <end position="32"/>
    </location>
</feature>
<feature type="transmembrane region" description="Helical" evidence="8">
    <location>
        <begin position="74"/>
        <end position="94"/>
    </location>
</feature>
<feature type="transmembrane region" description="Helical" evidence="8">
    <location>
        <begin position="244"/>
        <end position="263"/>
    </location>
</feature>
<evidence type="ECO:0000313" key="10">
    <source>
        <dbReference type="EMBL" id="GIN22864.1"/>
    </source>
</evidence>
<dbReference type="InterPro" id="IPR037185">
    <property type="entry name" value="EmrE-like"/>
</dbReference>
<feature type="transmembrane region" description="Helical" evidence="8">
    <location>
        <begin position="130"/>
        <end position="147"/>
    </location>
</feature>
<evidence type="ECO:0000256" key="1">
    <source>
        <dbReference type="ARBA" id="ARBA00004651"/>
    </source>
</evidence>
<dbReference type="RefSeq" id="WP_018708144.1">
    <property type="nucleotide sequence ID" value="NZ_BOQT01000022.1"/>
</dbReference>
<feature type="domain" description="EamA" evidence="9">
    <location>
        <begin position="10"/>
        <end position="146"/>
    </location>
</feature>
<dbReference type="InterPro" id="IPR000620">
    <property type="entry name" value="EamA_dom"/>
</dbReference>
<dbReference type="SUPFAM" id="SSF103481">
    <property type="entry name" value="Multidrug resistance efflux transporter EmrE"/>
    <property type="match status" value="2"/>
</dbReference>
<keyword evidence="6 8" id="KW-1133">Transmembrane helix</keyword>
<evidence type="ECO:0000256" key="2">
    <source>
        <dbReference type="ARBA" id="ARBA00007362"/>
    </source>
</evidence>
<feature type="transmembrane region" description="Helical" evidence="8">
    <location>
        <begin position="181"/>
        <end position="198"/>
    </location>
</feature>
<keyword evidence="5 8" id="KW-0812">Transmembrane</keyword>
<feature type="transmembrane region" description="Helical" evidence="8">
    <location>
        <begin position="106"/>
        <end position="123"/>
    </location>
</feature>
<dbReference type="EMBL" id="BOQT01000022">
    <property type="protein sequence ID" value="GIN22864.1"/>
    <property type="molecule type" value="Genomic_DNA"/>
</dbReference>
<keyword evidence="4" id="KW-1003">Cell membrane</keyword>
<evidence type="ECO:0000256" key="4">
    <source>
        <dbReference type="ARBA" id="ARBA00022475"/>
    </source>
</evidence>
<feature type="transmembrane region" description="Helical" evidence="8">
    <location>
        <begin position="269"/>
        <end position="290"/>
    </location>
</feature>
<reference evidence="10 11" key="1">
    <citation type="submission" date="2021-03" db="EMBL/GenBank/DDBJ databases">
        <title>Antimicrobial resistance genes in bacteria isolated from Japanese honey, and their potential for conferring macrolide and lincosamide resistance in the American foulbrood pathogen Paenibacillus larvae.</title>
        <authorList>
            <person name="Okamoto M."/>
            <person name="Kumagai M."/>
            <person name="Kanamori H."/>
            <person name="Takamatsu D."/>
        </authorList>
    </citation>
    <scope>NUCLEOTIDE SEQUENCE [LARGE SCALE GENOMIC DNA]</scope>
    <source>
        <strain evidence="10 11">J1TS3</strain>
    </source>
</reference>
<proteinExistence type="inferred from homology"/>
<feature type="domain" description="EamA" evidence="9">
    <location>
        <begin position="155"/>
        <end position="286"/>
    </location>
</feature>
<evidence type="ECO:0000256" key="5">
    <source>
        <dbReference type="ARBA" id="ARBA00022692"/>
    </source>
</evidence>
<accession>A0ABQ4KAW3</accession>
<protein>
    <submittedName>
        <fullName evidence="10">Transporter</fullName>
    </submittedName>
</protein>
<sequence>MFKQLPDQTIGVMYTVASYVSWGILPIYWYFLKEISAYEIFAHRILWSFVLASVILLFIGGWSQVKQLITKGKMAFWTFVAALLISTNWFIFIWAVTSNHVIEASLGYYINPLFSVALSVIVLRERLNRWKVISLLIAIVGVILMTFQFGQMPWVALIIALSFALYGLVKKMVKVEAIVSVTLETMFILPIVLSYLLFLETEGTSSLSRISLFETILLLGAGAVTAFPLLWFAKGAQHVPLSTLGFLQYINPTLQLLVGIFIFNETFTHSHLIGFGFIWVALVIFSVSQLKLMRHFHLRIAKKIITRIVKHI</sequence>
<comment type="subcellular location">
    <subcellularLocation>
        <location evidence="1">Cell membrane</location>
        <topology evidence="1">Multi-pass membrane protein</topology>
    </subcellularLocation>
</comment>
<gene>
    <name evidence="10" type="ORF">J1TS3_39980</name>
</gene>
<dbReference type="PANTHER" id="PTHR22911:SF137">
    <property type="entry name" value="SOLUTE CARRIER FAMILY 35 MEMBER G2-RELATED"/>
    <property type="match status" value="1"/>
</dbReference>
<feature type="transmembrane region" description="Helical" evidence="8">
    <location>
        <begin position="153"/>
        <end position="169"/>
    </location>
</feature>
<dbReference type="PANTHER" id="PTHR22911">
    <property type="entry name" value="ACYL-MALONYL CONDENSING ENZYME-RELATED"/>
    <property type="match status" value="1"/>
</dbReference>
<evidence type="ECO:0000256" key="8">
    <source>
        <dbReference type="SAM" id="Phobius"/>
    </source>
</evidence>
<evidence type="ECO:0000256" key="6">
    <source>
        <dbReference type="ARBA" id="ARBA00022989"/>
    </source>
</evidence>
<feature type="transmembrane region" description="Helical" evidence="8">
    <location>
        <begin position="44"/>
        <end position="62"/>
    </location>
</feature>
<dbReference type="NCBIfam" id="TIGR00688">
    <property type="entry name" value="rarD"/>
    <property type="match status" value="1"/>
</dbReference>
<keyword evidence="3" id="KW-0813">Transport</keyword>
<name>A0ABQ4KAW3_9BACI</name>
<dbReference type="Pfam" id="PF00892">
    <property type="entry name" value="EamA"/>
    <property type="match status" value="2"/>
</dbReference>
<comment type="similarity">
    <text evidence="2">Belongs to the EamA transporter family.</text>
</comment>
<evidence type="ECO:0000256" key="3">
    <source>
        <dbReference type="ARBA" id="ARBA00022448"/>
    </source>
</evidence>
<keyword evidence="11" id="KW-1185">Reference proteome</keyword>
<evidence type="ECO:0000256" key="7">
    <source>
        <dbReference type="ARBA" id="ARBA00023136"/>
    </source>
</evidence>
<keyword evidence="7 8" id="KW-0472">Membrane</keyword>
<dbReference type="InterPro" id="IPR004626">
    <property type="entry name" value="RarD"/>
</dbReference>